<dbReference type="GO" id="GO:0044780">
    <property type="term" value="P:bacterial-type flagellum assembly"/>
    <property type="evidence" value="ECO:0007669"/>
    <property type="project" value="InterPro"/>
</dbReference>
<organism evidence="6">
    <name type="scientific">mine drainage metagenome</name>
    <dbReference type="NCBI Taxonomy" id="410659"/>
    <lineage>
        <taxon>unclassified sequences</taxon>
        <taxon>metagenomes</taxon>
        <taxon>ecological metagenomes</taxon>
    </lineage>
</organism>
<keyword evidence="6" id="KW-0282">Flagellum</keyword>
<accession>A0A1J5SAE2</accession>
<evidence type="ECO:0000313" key="6">
    <source>
        <dbReference type="EMBL" id="OIR05295.1"/>
    </source>
</evidence>
<dbReference type="GO" id="GO:0071973">
    <property type="term" value="P:bacterial-type flagellum-dependent cell motility"/>
    <property type="evidence" value="ECO:0007669"/>
    <property type="project" value="TreeGrafter"/>
</dbReference>
<dbReference type="EMBL" id="MLJW01000051">
    <property type="protein sequence ID" value="OIR05295.1"/>
    <property type="molecule type" value="Genomic_DNA"/>
</dbReference>
<dbReference type="PIRSF" id="PIRSF039090">
    <property type="entry name" value="Flis"/>
    <property type="match status" value="1"/>
</dbReference>
<evidence type="ECO:0000256" key="4">
    <source>
        <dbReference type="ARBA" id="ARBA00022795"/>
    </source>
</evidence>
<proteinExistence type="inferred from homology"/>
<dbReference type="InterPro" id="IPR036584">
    <property type="entry name" value="FliS_sf"/>
</dbReference>
<dbReference type="AlphaFoldDB" id="A0A1J5SAE2"/>
<evidence type="ECO:0000256" key="3">
    <source>
        <dbReference type="ARBA" id="ARBA00022490"/>
    </source>
</evidence>
<reference evidence="6" key="1">
    <citation type="submission" date="2016-10" db="EMBL/GenBank/DDBJ databases">
        <title>Sequence of Gallionella enrichment culture.</title>
        <authorList>
            <person name="Poehlein A."/>
            <person name="Muehling M."/>
            <person name="Daniel R."/>
        </authorList>
    </citation>
    <scope>NUCLEOTIDE SEQUENCE</scope>
</reference>
<keyword evidence="5" id="KW-0143">Chaperone</keyword>
<name>A0A1J5SAE2_9ZZZZ</name>
<gene>
    <name evidence="6" type="primary">fliS_4</name>
    <name evidence="6" type="ORF">GALL_126070</name>
</gene>
<protein>
    <submittedName>
        <fullName evidence="6">Flagellar protein FliS</fullName>
    </submittedName>
</protein>
<comment type="caution">
    <text evidence="6">The sequence shown here is derived from an EMBL/GenBank/DDBJ whole genome shotgun (WGS) entry which is preliminary data.</text>
</comment>
<dbReference type="GO" id="GO:0005829">
    <property type="term" value="C:cytosol"/>
    <property type="evidence" value="ECO:0007669"/>
    <property type="project" value="UniProtKB-SubCell"/>
</dbReference>
<dbReference type="PANTHER" id="PTHR34773">
    <property type="entry name" value="FLAGELLAR SECRETION CHAPERONE FLIS"/>
    <property type="match status" value="1"/>
</dbReference>
<sequence>MSASGYAKTYQTQSILTASPGQLVLMLYDGCLKFIALAKEGFSMPETNPRRIELINLNLQKAQNIIIELKTNLNMEVGGDLAVTLDRLYDYYTRRLFEANLRKSLEPVVEVERFVKELRDAWAEMLRKEETSRFDENRGVA</sequence>
<dbReference type="Pfam" id="PF02561">
    <property type="entry name" value="FliS"/>
    <property type="match status" value="1"/>
</dbReference>
<dbReference type="PANTHER" id="PTHR34773:SF1">
    <property type="entry name" value="FLAGELLAR SECRETION CHAPERONE FLIS"/>
    <property type="match status" value="1"/>
</dbReference>
<keyword evidence="6" id="KW-0966">Cell projection</keyword>
<evidence type="ECO:0000256" key="1">
    <source>
        <dbReference type="ARBA" id="ARBA00004514"/>
    </source>
</evidence>
<dbReference type="CDD" id="cd16098">
    <property type="entry name" value="FliS"/>
    <property type="match status" value="1"/>
</dbReference>
<keyword evidence="3" id="KW-0963">Cytoplasm</keyword>
<dbReference type="NCBIfam" id="TIGR00208">
    <property type="entry name" value="fliS"/>
    <property type="match status" value="1"/>
</dbReference>
<comment type="similarity">
    <text evidence="2">Belongs to the FliS family.</text>
</comment>
<dbReference type="Gene3D" id="1.20.120.340">
    <property type="entry name" value="Flagellar protein FliS"/>
    <property type="match status" value="1"/>
</dbReference>
<evidence type="ECO:0000256" key="5">
    <source>
        <dbReference type="ARBA" id="ARBA00023186"/>
    </source>
</evidence>
<keyword evidence="6" id="KW-0969">Cilium</keyword>
<dbReference type="InterPro" id="IPR003713">
    <property type="entry name" value="FliS"/>
</dbReference>
<comment type="subcellular location">
    <subcellularLocation>
        <location evidence="1">Cytoplasm</location>
        <location evidence="1">Cytosol</location>
    </subcellularLocation>
</comment>
<keyword evidence="4" id="KW-1005">Bacterial flagellum biogenesis</keyword>
<dbReference type="SUPFAM" id="SSF101116">
    <property type="entry name" value="Flagellar export chaperone FliS"/>
    <property type="match status" value="1"/>
</dbReference>
<evidence type="ECO:0000256" key="2">
    <source>
        <dbReference type="ARBA" id="ARBA00008787"/>
    </source>
</evidence>